<protein>
    <submittedName>
        <fullName evidence="2">Uncharacterized protein</fullName>
    </submittedName>
</protein>
<organism evidence="2 3">
    <name type="scientific">Lentithecium fluviatile CBS 122367</name>
    <dbReference type="NCBI Taxonomy" id="1168545"/>
    <lineage>
        <taxon>Eukaryota</taxon>
        <taxon>Fungi</taxon>
        <taxon>Dikarya</taxon>
        <taxon>Ascomycota</taxon>
        <taxon>Pezizomycotina</taxon>
        <taxon>Dothideomycetes</taxon>
        <taxon>Pleosporomycetidae</taxon>
        <taxon>Pleosporales</taxon>
        <taxon>Massarineae</taxon>
        <taxon>Lentitheciaceae</taxon>
        <taxon>Lentithecium</taxon>
    </lineage>
</organism>
<name>A0A6G1JH95_9PLEO</name>
<keyword evidence="1" id="KW-0472">Membrane</keyword>
<gene>
    <name evidence="2" type="ORF">K458DRAFT_383046</name>
</gene>
<keyword evidence="3" id="KW-1185">Reference proteome</keyword>
<evidence type="ECO:0000256" key="1">
    <source>
        <dbReference type="SAM" id="Phobius"/>
    </source>
</evidence>
<accession>A0A6G1JH95</accession>
<evidence type="ECO:0000313" key="3">
    <source>
        <dbReference type="Proteomes" id="UP000799291"/>
    </source>
</evidence>
<evidence type="ECO:0000313" key="2">
    <source>
        <dbReference type="EMBL" id="KAF2689922.1"/>
    </source>
</evidence>
<reference evidence="2" key="1">
    <citation type="journal article" date="2020" name="Stud. Mycol.">
        <title>101 Dothideomycetes genomes: a test case for predicting lifestyles and emergence of pathogens.</title>
        <authorList>
            <person name="Haridas S."/>
            <person name="Albert R."/>
            <person name="Binder M."/>
            <person name="Bloem J."/>
            <person name="Labutti K."/>
            <person name="Salamov A."/>
            <person name="Andreopoulos B."/>
            <person name="Baker S."/>
            <person name="Barry K."/>
            <person name="Bills G."/>
            <person name="Bluhm B."/>
            <person name="Cannon C."/>
            <person name="Castanera R."/>
            <person name="Culley D."/>
            <person name="Daum C."/>
            <person name="Ezra D."/>
            <person name="Gonzalez J."/>
            <person name="Henrissat B."/>
            <person name="Kuo A."/>
            <person name="Liang C."/>
            <person name="Lipzen A."/>
            <person name="Lutzoni F."/>
            <person name="Magnuson J."/>
            <person name="Mondo S."/>
            <person name="Nolan M."/>
            <person name="Ohm R."/>
            <person name="Pangilinan J."/>
            <person name="Park H.-J."/>
            <person name="Ramirez L."/>
            <person name="Alfaro M."/>
            <person name="Sun H."/>
            <person name="Tritt A."/>
            <person name="Yoshinaga Y."/>
            <person name="Zwiers L.-H."/>
            <person name="Turgeon B."/>
            <person name="Goodwin S."/>
            <person name="Spatafora J."/>
            <person name="Crous P."/>
            <person name="Grigoriev I."/>
        </authorList>
    </citation>
    <scope>NUCLEOTIDE SEQUENCE</scope>
    <source>
        <strain evidence="2">CBS 122367</strain>
    </source>
</reference>
<feature type="transmembrane region" description="Helical" evidence="1">
    <location>
        <begin position="12"/>
        <end position="34"/>
    </location>
</feature>
<proteinExistence type="predicted"/>
<dbReference type="Proteomes" id="UP000799291">
    <property type="component" value="Unassembled WGS sequence"/>
</dbReference>
<sequence>MPLEAESHRPEVCWQVAMLVAGVALAYWIGLGFVQGLPSQLRDENTAANVKTAG</sequence>
<dbReference type="EMBL" id="MU005571">
    <property type="protein sequence ID" value="KAF2689922.1"/>
    <property type="molecule type" value="Genomic_DNA"/>
</dbReference>
<dbReference type="AlphaFoldDB" id="A0A6G1JH95"/>
<keyword evidence="1" id="KW-1133">Transmembrane helix</keyword>
<keyword evidence="1" id="KW-0812">Transmembrane</keyword>